<feature type="transmembrane region" description="Helical" evidence="8">
    <location>
        <begin position="415"/>
        <end position="437"/>
    </location>
</feature>
<keyword evidence="8 9" id="KW-0813">Transport</keyword>
<keyword evidence="7 8" id="KW-0472">Membrane</keyword>
<feature type="transmembrane region" description="Helical" evidence="8">
    <location>
        <begin position="196"/>
        <end position="225"/>
    </location>
</feature>
<feature type="transmembrane region" description="Helical" evidence="8">
    <location>
        <begin position="449"/>
        <end position="468"/>
    </location>
</feature>
<comment type="subcellular location">
    <subcellularLocation>
        <location evidence="1 8">Cell membrane</location>
        <topology evidence="1 8">Multi-pass membrane protein</topology>
    </subcellularLocation>
</comment>
<dbReference type="EMBL" id="CADCUV010000043">
    <property type="protein sequence ID" value="CAA9396603.1"/>
    <property type="molecule type" value="Genomic_DNA"/>
</dbReference>
<accession>A0A6J4NRW6</accession>
<dbReference type="GO" id="GO:0005886">
    <property type="term" value="C:plasma membrane"/>
    <property type="evidence" value="ECO:0007669"/>
    <property type="project" value="UniProtKB-SubCell"/>
</dbReference>
<dbReference type="GO" id="GO:0009252">
    <property type="term" value="P:peptidoglycan biosynthetic process"/>
    <property type="evidence" value="ECO:0007669"/>
    <property type="project" value="UniProtKB-UniRule"/>
</dbReference>
<organism evidence="10">
    <name type="scientific">uncultured Rubrobacteraceae bacterium</name>
    <dbReference type="NCBI Taxonomy" id="349277"/>
    <lineage>
        <taxon>Bacteria</taxon>
        <taxon>Bacillati</taxon>
        <taxon>Actinomycetota</taxon>
        <taxon>Rubrobacteria</taxon>
        <taxon>Rubrobacterales</taxon>
        <taxon>Rubrobacteraceae</taxon>
        <taxon>environmental samples</taxon>
    </lineage>
</organism>
<feature type="transmembrane region" description="Helical" evidence="8">
    <location>
        <begin position="322"/>
        <end position="346"/>
    </location>
</feature>
<feature type="transmembrane region" description="Helical" evidence="8">
    <location>
        <begin position="391"/>
        <end position="409"/>
    </location>
</feature>
<name>A0A6J4NRW6_9ACTN</name>
<feature type="transmembrane region" description="Helical" evidence="8">
    <location>
        <begin position="275"/>
        <end position="295"/>
    </location>
</feature>
<gene>
    <name evidence="8" type="primary">murJ</name>
    <name evidence="10" type="ORF">AVDCRST_MAG22-923</name>
</gene>
<dbReference type="PANTHER" id="PTHR47019">
    <property type="entry name" value="LIPID II FLIPPASE MURJ"/>
    <property type="match status" value="1"/>
</dbReference>
<comment type="pathway">
    <text evidence="8">Cell wall biogenesis; peptidoglycan biosynthesis.</text>
</comment>
<evidence type="ECO:0000256" key="1">
    <source>
        <dbReference type="ARBA" id="ARBA00004651"/>
    </source>
</evidence>
<dbReference type="CDD" id="cd13123">
    <property type="entry name" value="MATE_MurJ_like"/>
    <property type="match status" value="1"/>
</dbReference>
<evidence type="ECO:0000256" key="7">
    <source>
        <dbReference type="ARBA" id="ARBA00023136"/>
    </source>
</evidence>
<dbReference type="PRINTS" id="PR01806">
    <property type="entry name" value="VIRFACTRMVIN"/>
</dbReference>
<keyword evidence="5 8" id="KW-0573">Peptidoglycan synthesis</keyword>
<keyword evidence="3 8" id="KW-0812">Transmembrane</keyword>
<dbReference type="GO" id="GO:0015648">
    <property type="term" value="F:lipid-linked peptidoglycan transporter activity"/>
    <property type="evidence" value="ECO:0007669"/>
    <property type="project" value="UniProtKB-UniRule"/>
</dbReference>
<feature type="transmembrane region" description="Helical" evidence="8">
    <location>
        <begin position="246"/>
        <end position="269"/>
    </location>
</feature>
<evidence type="ECO:0000256" key="9">
    <source>
        <dbReference type="PIRNR" id="PIRNR002869"/>
    </source>
</evidence>
<dbReference type="PANTHER" id="PTHR47019:SF1">
    <property type="entry name" value="LIPID II FLIPPASE MURJ"/>
    <property type="match status" value="1"/>
</dbReference>
<dbReference type="InterPro" id="IPR051050">
    <property type="entry name" value="Lipid_II_flippase_MurJ/MviN"/>
</dbReference>
<dbReference type="GO" id="GO:0008360">
    <property type="term" value="P:regulation of cell shape"/>
    <property type="evidence" value="ECO:0007669"/>
    <property type="project" value="UniProtKB-UniRule"/>
</dbReference>
<dbReference type="GO" id="GO:0071555">
    <property type="term" value="P:cell wall organization"/>
    <property type="evidence" value="ECO:0007669"/>
    <property type="project" value="UniProtKB-UniRule"/>
</dbReference>
<evidence type="ECO:0000313" key="10">
    <source>
        <dbReference type="EMBL" id="CAA9396603.1"/>
    </source>
</evidence>
<dbReference type="AlphaFoldDB" id="A0A6J4NRW6"/>
<feature type="transmembrane region" description="Helical" evidence="8">
    <location>
        <begin position="137"/>
        <end position="159"/>
    </location>
</feature>
<feature type="transmembrane region" description="Helical" evidence="8">
    <location>
        <begin position="91"/>
        <end position="117"/>
    </location>
</feature>
<keyword evidence="4 8" id="KW-0133">Cell shape</keyword>
<evidence type="ECO:0000256" key="3">
    <source>
        <dbReference type="ARBA" id="ARBA00022692"/>
    </source>
</evidence>
<feature type="transmembrane region" description="Helical" evidence="8">
    <location>
        <begin position="166"/>
        <end position="190"/>
    </location>
</feature>
<keyword evidence="6 8" id="KW-1133">Transmembrane helix</keyword>
<evidence type="ECO:0000256" key="6">
    <source>
        <dbReference type="ARBA" id="ARBA00022989"/>
    </source>
</evidence>
<keyword evidence="2 8" id="KW-1003">Cell membrane</keyword>
<evidence type="ECO:0000256" key="8">
    <source>
        <dbReference type="HAMAP-Rule" id="MF_02078"/>
    </source>
</evidence>
<evidence type="ECO:0000256" key="2">
    <source>
        <dbReference type="ARBA" id="ARBA00022475"/>
    </source>
</evidence>
<dbReference type="GO" id="GO:0034204">
    <property type="term" value="P:lipid translocation"/>
    <property type="evidence" value="ECO:0007669"/>
    <property type="project" value="TreeGrafter"/>
</dbReference>
<dbReference type="NCBIfam" id="TIGR01695">
    <property type="entry name" value="murJ_mviN"/>
    <property type="match status" value="1"/>
</dbReference>
<protein>
    <recommendedName>
        <fullName evidence="8">Probable lipid II flippase MurJ</fullName>
    </recommendedName>
</protein>
<feature type="transmembrane region" description="Helical" evidence="8">
    <location>
        <begin position="358"/>
        <end position="379"/>
    </location>
</feature>
<feature type="transmembrane region" description="Helical" evidence="8">
    <location>
        <begin position="480"/>
        <end position="505"/>
    </location>
</feature>
<evidence type="ECO:0000256" key="4">
    <source>
        <dbReference type="ARBA" id="ARBA00022960"/>
    </source>
</evidence>
<comment type="function">
    <text evidence="8 9">Involved in peptidoglycan biosynthesis. Transports lipid-linked peptidoglycan precursors from the inner to the outer leaflet of the cytoplasmic membrane.</text>
</comment>
<dbReference type="Pfam" id="PF03023">
    <property type="entry name" value="MurJ"/>
    <property type="match status" value="1"/>
</dbReference>
<dbReference type="UniPathway" id="UPA00219"/>
<keyword evidence="8 9" id="KW-0961">Cell wall biogenesis/degradation</keyword>
<dbReference type="HAMAP" id="MF_02078">
    <property type="entry name" value="MurJ_MviN"/>
    <property type="match status" value="1"/>
</dbReference>
<comment type="similarity">
    <text evidence="8 9">Belongs to the MurJ/MviN family.</text>
</comment>
<reference evidence="10" key="1">
    <citation type="submission" date="2020-02" db="EMBL/GenBank/DDBJ databases">
        <authorList>
            <person name="Meier V. D."/>
        </authorList>
    </citation>
    <scope>NUCLEOTIDE SEQUENCE</scope>
    <source>
        <strain evidence="10">AVDCRST_MAG22</strain>
    </source>
</reference>
<evidence type="ECO:0000256" key="5">
    <source>
        <dbReference type="ARBA" id="ARBA00022984"/>
    </source>
</evidence>
<dbReference type="PIRSF" id="PIRSF002869">
    <property type="entry name" value="MviN"/>
    <property type="match status" value="1"/>
</dbReference>
<dbReference type="InterPro" id="IPR004268">
    <property type="entry name" value="MurJ"/>
</dbReference>
<sequence>MTGILRSMLSISAATVLSRATGYVRIAAQGAVLGTAVVADAYALAVLLPSLIYELFLGGILYSIFIPVLVDRITGHGEEDARRLTNALFTLVMPLMAFLALVAIVFAGPLVSLVLGLSPSTDISPTDTKETKELAVFFFRVFAVQMLFYGVTTIATGVLQAHRRFFLPTFAPVLNNLVIIVSFAAFFLLQDTDRSLALYVLAFGVTVGVAVMALALVPTLLALGYRPRPRLGHPALLPTARLAGPMVVLVAASVGFQLLAASLAGGYGALAELNYAFAIFSLPYGIFVVAIATALMPELSEKHSSEDVEGYRETFSFGMRTMLFVVVPSSVGMIALAEPIVGLLYQRLNFGPEATREVATLLVAYSVGLLGYSAYFFLVRAFYSRQNTKTPALLNVGILFVYAALAYGLSYLFEAVGVVLALSIAYGVLALLALGATRGEIGQIDGRRILLSLAKILAAGAVMYAVALTGTTLLGNGAGFAGRLLVLIAVGGVSLAAYLGVAFVLRTEELKSVAGLLRHRSA</sequence>
<proteinExistence type="inferred from homology"/>
<feature type="transmembrane region" description="Helical" evidence="8">
    <location>
        <begin position="46"/>
        <end position="70"/>
    </location>
</feature>